<proteinExistence type="predicted"/>
<name>A0A6P8BMC6_PYRGI</name>
<feature type="non-terminal residue" evidence="2">
    <location>
        <position position="133"/>
    </location>
</feature>
<reference evidence="2" key="2">
    <citation type="submission" date="2019-10" db="EMBL/GenBank/DDBJ databases">
        <authorList>
            <consortium name="NCBI Genome Project"/>
        </authorList>
    </citation>
    <scope>NUCLEOTIDE SEQUENCE</scope>
    <source>
        <strain evidence="2">NI907</strain>
    </source>
</reference>
<dbReference type="GeneID" id="41955851"/>
<evidence type="ECO:0000313" key="1">
    <source>
        <dbReference type="Proteomes" id="UP000515153"/>
    </source>
</evidence>
<reference evidence="2" key="1">
    <citation type="journal article" date="2019" name="Mol. Biol. Evol.">
        <title>Blast fungal genomes show frequent chromosomal changes, gene gains and losses, and effector gene turnover.</title>
        <authorList>
            <person name="Gomez Luciano L.B."/>
            <person name="Jason Tsai I."/>
            <person name="Chuma I."/>
            <person name="Tosa Y."/>
            <person name="Chen Y.H."/>
            <person name="Li J.Y."/>
            <person name="Li M.Y."/>
            <person name="Jade Lu M.Y."/>
            <person name="Nakayashiki H."/>
            <person name="Li W.H."/>
        </authorList>
    </citation>
    <scope>NUCLEOTIDE SEQUENCE</scope>
    <source>
        <strain evidence="2">NI907</strain>
    </source>
</reference>
<evidence type="ECO:0000313" key="2">
    <source>
        <dbReference type="RefSeq" id="XP_030988370.1"/>
    </source>
</evidence>
<organism evidence="1 2">
    <name type="scientific">Pyricularia grisea</name>
    <name type="common">Crabgrass-specific blast fungus</name>
    <name type="synonym">Magnaporthe grisea</name>
    <dbReference type="NCBI Taxonomy" id="148305"/>
    <lineage>
        <taxon>Eukaryota</taxon>
        <taxon>Fungi</taxon>
        <taxon>Dikarya</taxon>
        <taxon>Ascomycota</taxon>
        <taxon>Pezizomycotina</taxon>
        <taxon>Sordariomycetes</taxon>
        <taxon>Sordariomycetidae</taxon>
        <taxon>Magnaporthales</taxon>
        <taxon>Pyriculariaceae</taxon>
        <taxon>Pyricularia</taxon>
    </lineage>
</organism>
<dbReference type="AlphaFoldDB" id="A0A6P8BMC6"/>
<accession>A0A6P8BMC6</accession>
<reference evidence="2" key="3">
    <citation type="submission" date="2025-08" db="UniProtKB">
        <authorList>
            <consortium name="RefSeq"/>
        </authorList>
    </citation>
    <scope>IDENTIFICATION</scope>
    <source>
        <strain evidence="2">NI907</strain>
    </source>
</reference>
<dbReference type="Proteomes" id="UP000515153">
    <property type="component" value="Unplaced"/>
</dbReference>
<dbReference type="KEGG" id="pgri:PgNI_00860"/>
<gene>
    <name evidence="2" type="ORF">PgNI_00860</name>
</gene>
<dbReference type="RefSeq" id="XP_030988370.1">
    <property type="nucleotide sequence ID" value="XM_031120937.1"/>
</dbReference>
<sequence>MLPRLAHRGSGEIHDRADGIRPASQCDNWFEFLLVRSQSHGWLTNKPTTCLRFLVLSAAGPVQDARHREQQKRKFSGLQVTCYEVASCPEKNCHHPLARSDTSGASAAKAYSAATCRPTREMDGKVVKKTGTA</sequence>
<keyword evidence="1" id="KW-1185">Reference proteome</keyword>
<protein>
    <submittedName>
        <fullName evidence="2">Uncharacterized protein</fullName>
    </submittedName>
</protein>